<feature type="transmembrane region" description="Helical" evidence="6">
    <location>
        <begin position="185"/>
        <end position="207"/>
    </location>
</feature>
<feature type="transmembrane region" description="Helical" evidence="6">
    <location>
        <begin position="277"/>
        <end position="300"/>
    </location>
</feature>
<feature type="transmembrane region" description="Helical" evidence="6">
    <location>
        <begin position="83"/>
        <end position="104"/>
    </location>
</feature>
<keyword evidence="2" id="KW-0813">Transport</keyword>
<dbReference type="GO" id="GO:0005384">
    <property type="term" value="F:manganese ion transmembrane transporter activity"/>
    <property type="evidence" value="ECO:0007669"/>
    <property type="project" value="TreeGrafter"/>
</dbReference>
<sequence>MFKNFWPKIVIALGVVGPGLIAGAANNDAGGISTYAYAGSRFGYLLLWVLTLNVITLFVTQSVGARLGIYTGKGLSALIRENFGVRATVLALLTLFIANTAVSASEMAGIASSFEIFGVSKFITVPIFAVLIWWILYKGSFKKVERFFLLISLFFVVYVFAAVMAQPDWAEVGRALTVPHFSFGSAYLVAFLGIMGTTVTPWGQFFIQSYIVDKGVSPKYFKIEKWEVFLSAFFTCLIAAMIIITTKNVLYDNGIVVDSAKSAALSLRPILGNWAEFLFGFGFFCASLLGAFILPLTTSYTICEALGFEYGMNRTWKEAPWFYGLMAVIIGIASVIVLLPFLSLFHIMVSAQVVNAILLPVILVFVALLMNKTKKLGLPEPSKFQKFWYNLVTWEAVVRLSLVSLLLLVVSIFPNAGDHIINWAKDILF</sequence>
<evidence type="ECO:0000256" key="2">
    <source>
        <dbReference type="ARBA" id="ARBA00022448"/>
    </source>
</evidence>
<dbReference type="GO" id="GO:0015086">
    <property type="term" value="F:cadmium ion transmembrane transporter activity"/>
    <property type="evidence" value="ECO:0007669"/>
    <property type="project" value="TreeGrafter"/>
</dbReference>
<keyword evidence="3 6" id="KW-0812">Transmembrane</keyword>
<reference evidence="7 8" key="1">
    <citation type="journal article" date="2016" name="Nat. Commun.">
        <title>Thousands of microbial genomes shed light on interconnected biogeochemical processes in an aquifer system.</title>
        <authorList>
            <person name="Anantharaman K."/>
            <person name="Brown C.T."/>
            <person name="Hug L.A."/>
            <person name="Sharon I."/>
            <person name="Castelle C.J."/>
            <person name="Probst A.J."/>
            <person name="Thomas B.C."/>
            <person name="Singh A."/>
            <person name="Wilkins M.J."/>
            <person name="Karaoz U."/>
            <person name="Brodie E.L."/>
            <person name="Williams K.H."/>
            <person name="Hubbard S.S."/>
            <person name="Banfield J.F."/>
        </authorList>
    </citation>
    <scope>NUCLEOTIDE SEQUENCE [LARGE SCALE GENOMIC DNA]</scope>
</reference>
<gene>
    <name evidence="7" type="ORF">A3J93_04740</name>
</gene>
<dbReference type="STRING" id="1798704.A3J93_04740"/>
<comment type="subcellular location">
    <subcellularLocation>
        <location evidence="1">Membrane</location>
        <topology evidence="1">Multi-pass membrane protein</topology>
    </subcellularLocation>
</comment>
<feature type="transmembrane region" description="Helical" evidence="6">
    <location>
        <begin position="347"/>
        <end position="370"/>
    </location>
</feature>
<dbReference type="GO" id="GO:0034755">
    <property type="term" value="P:iron ion transmembrane transport"/>
    <property type="evidence" value="ECO:0007669"/>
    <property type="project" value="TreeGrafter"/>
</dbReference>
<evidence type="ECO:0000256" key="6">
    <source>
        <dbReference type="SAM" id="Phobius"/>
    </source>
</evidence>
<dbReference type="PANTHER" id="PTHR11706">
    <property type="entry name" value="SOLUTE CARRIER PROTEIN FAMILY 11 MEMBER"/>
    <property type="match status" value="1"/>
</dbReference>
<evidence type="ECO:0008006" key="9">
    <source>
        <dbReference type="Google" id="ProtNLM"/>
    </source>
</evidence>
<dbReference type="PANTHER" id="PTHR11706:SF33">
    <property type="entry name" value="NATURAL RESISTANCE-ASSOCIATED MACROPHAGE PROTEIN 2"/>
    <property type="match status" value="1"/>
</dbReference>
<organism evidence="7 8">
    <name type="scientific">Candidatus Magasanikbacteria bacterium RIFOXYC2_FULL_42_28</name>
    <dbReference type="NCBI Taxonomy" id="1798704"/>
    <lineage>
        <taxon>Bacteria</taxon>
        <taxon>Candidatus Magasanikiibacteriota</taxon>
    </lineage>
</organism>
<proteinExistence type="predicted"/>
<comment type="caution">
    <text evidence="7">The sequence shown here is derived from an EMBL/GenBank/DDBJ whole genome shotgun (WGS) entry which is preliminary data.</text>
</comment>
<evidence type="ECO:0000256" key="5">
    <source>
        <dbReference type="ARBA" id="ARBA00023136"/>
    </source>
</evidence>
<feature type="transmembrane region" description="Helical" evidence="6">
    <location>
        <begin position="228"/>
        <end position="246"/>
    </location>
</feature>
<accession>A0A1F6NWL5</accession>
<dbReference type="EMBL" id="MFQZ01000003">
    <property type="protein sequence ID" value="OGH88332.1"/>
    <property type="molecule type" value="Genomic_DNA"/>
</dbReference>
<dbReference type="AlphaFoldDB" id="A0A1F6NWL5"/>
<evidence type="ECO:0000313" key="8">
    <source>
        <dbReference type="Proteomes" id="UP000177907"/>
    </source>
</evidence>
<keyword evidence="5 6" id="KW-0472">Membrane</keyword>
<dbReference type="GO" id="GO:0005886">
    <property type="term" value="C:plasma membrane"/>
    <property type="evidence" value="ECO:0007669"/>
    <property type="project" value="TreeGrafter"/>
</dbReference>
<feature type="transmembrane region" description="Helical" evidence="6">
    <location>
        <begin position="116"/>
        <end position="135"/>
    </location>
</feature>
<evidence type="ECO:0000313" key="7">
    <source>
        <dbReference type="EMBL" id="OGH88332.1"/>
    </source>
</evidence>
<evidence type="ECO:0000256" key="1">
    <source>
        <dbReference type="ARBA" id="ARBA00004141"/>
    </source>
</evidence>
<name>A0A1F6NWL5_9BACT</name>
<evidence type="ECO:0000256" key="4">
    <source>
        <dbReference type="ARBA" id="ARBA00022989"/>
    </source>
</evidence>
<feature type="transmembrane region" description="Helical" evidence="6">
    <location>
        <begin position="42"/>
        <end position="63"/>
    </location>
</feature>
<dbReference type="InterPro" id="IPR001046">
    <property type="entry name" value="NRAMP_fam"/>
</dbReference>
<feature type="transmembrane region" description="Helical" evidence="6">
    <location>
        <begin position="321"/>
        <end position="341"/>
    </location>
</feature>
<keyword evidence="4 6" id="KW-1133">Transmembrane helix</keyword>
<feature type="transmembrane region" description="Helical" evidence="6">
    <location>
        <begin position="391"/>
        <end position="413"/>
    </location>
</feature>
<protein>
    <recommendedName>
        <fullName evidence="9">Mn transporter</fullName>
    </recommendedName>
</protein>
<dbReference type="Pfam" id="PF01566">
    <property type="entry name" value="Nramp"/>
    <property type="match status" value="1"/>
</dbReference>
<evidence type="ECO:0000256" key="3">
    <source>
        <dbReference type="ARBA" id="ARBA00022692"/>
    </source>
</evidence>
<feature type="transmembrane region" description="Helical" evidence="6">
    <location>
        <begin position="147"/>
        <end position="165"/>
    </location>
</feature>
<dbReference type="NCBIfam" id="NF037982">
    <property type="entry name" value="Nramp_1"/>
    <property type="match status" value="1"/>
</dbReference>
<dbReference type="Proteomes" id="UP000177907">
    <property type="component" value="Unassembled WGS sequence"/>
</dbReference>